<protein>
    <submittedName>
        <fullName evidence="4">Uncharacterized protein</fullName>
    </submittedName>
</protein>
<dbReference type="SMART" id="SM00368">
    <property type="entry name" value="LRR_RI"/>
    <property type="match status" value="4"/>
</dbReference>
<dbReference type="AlphaFoldDB" id="A0A098G9D8"/>
<evidence type="ECO:0000313" key="5">
    <source>
        <dbReference type="Proteomes" id="UP000032430"/>
    </source>
</evidence>
<dbReference type="HOGENOM" id="CLU_1426383_0_0_6"/>
<name>A0A098G9D8_9GAMM</name>
<dbReference type="GO" id="GO:0031267">
    <property type="term" value="F:small GTPase binding"/>
    <property type="evidence" value="ECO:0007669"/>
    <property type="project" value="TreeGrafter"/>
</dbReference>
<keyword evidence="1" id="KW-0343">GTPase activation</keyword>
<evidence type="ECO:0000256" key="3">
    <source>
        <dbReference type="ARBA" id="ARBA00022737"/>
    </source>
</evidence>
<sequence length="190" mass="21766">MLPEYEEIIRRLKQNDVSLTRLNLRQKNLTAEESQQFFNALEENTTVTTLQFLNNNSSGVAAIALSTMLRRNHTIEELELGTNEINNEDIIHIVRGLKENTSVVILDLNSNLFDTAQPIADLLEHNNSIKEIDLTNSNINDTGFLEIYAALERNENSSLTEFNVYFPPLSCMDDFDSLCRARLENSRRPY</sequence>
<organism evidence="4 5">
    <name type="scientific">Legionella fallonii LLAP-10</name>
    <dbReference type="NCBI Taxonomy" id="1212491"/>
    <lineage>
        <taxon>Bacteria</taxon>
        <taxon>Pseudomonadati</taxon>
        <taxon>Pseudomonadota</taxon>
        <taxon>Gammaproteobacteria</taxon>
        <taxon>Legionellales</taxon>
        <taxon>Legionellaceae</taxon>
        <taxon>Legionella</taxon>
    </lineage>
</organism>
<dbReference type="KEGG" id="lfa:LFA_3760"/>
<dbReference type="InterPro" id="IPR027038">
    <property type="entry name" value="RanGap"/>
</dbReference>
<dbReference type="STRING" id="1212491.LFA_3760"/>
<dbReference type="GO" id="GO:0006913">
    <property type="term" value="P:nucleocytoplasmic transport"/>
    <property type="evidence" value="ECO:0007669"/>
    <property type="project" value="TreeGrafter"/>
</dbReference>
<dbReference type="GO" id="GO:0005096">
    <property type="term" value="F:GTPase activator activity"/>
    <property type="evidence" value="ECO:0007669"/>
    <property type="project" value="UniProtKB-KW"/>
</dbReference>
<dbReference type="EMBL" id="LN614827">
    <property type="protein sequence ID" value="CEG59083.1"/>
    <property type="molecule type" value="Genomic_DNA"/>
</dbReference>
<dbReference type="Gene3D" id="3.80.10.10">
    <property type="entry name" value="Ribonuclease Inhibitor"/>
    <property type="match status" value="2"/>
</dbReference>
<evidence type="ECO:0000256" key="2">
    <source>
        <dbReference type="ARBA" id="ARBA00022614"/>
    </source>
</evidence>
<keyword evidence="3" id="KW-0677">Repeat</keyword>
<dbReference type="GO" id="GO:0048471">
    <property type="term" value="C:perinuclear region of cytoplasm"/>
    <property type="evidence" value="ECO:0007669"/>
    <property type="project" value="TreeGrafter"/>
</dbReference>
<keyword evidence="5" id="KW-1185">Reference proteome</keyword>
<dbReference type="Proteomes" id="UP000032430">
    <property type="component" value="Chromosome I"/>
</dbReference>
<accession>A0A098G9D8</accession>
<proteinExistence type="predicted"/>
<dbReference type="PANTHER" id="PTHR24113:SF12">
    <property type="entry name" value="RAN GTPASE-ACTIVATING PROTEIN 1"/>
    <property type="match status" value="1"/>
</dbReference>
<keyword evidence="2" id="KW-0433">Leucine-rich repeat</keyword>
<reference evidence="5" key="1">
    <citation type="submission" date="2014-09" db="EMBL/GenBank/DDBJ databases">
        <authorList>
            <person name="Gomez-Valero L."/>
        </authorList>
    </citation>
    <scope>NUCLEOTIDE SEQUENCE [LARGE SCALE GENOMIC DNA]</scope>
    <source>
        <strain evidence="5">ATCC700992</strain>
    </source>
</reference>
<dbReference type="PANTHER" id="PTHR24113">
    <property type="entry name" value="RAN GTPASE-ACTIVATING PROTEIN 1"/>
    <property type="match status" value="1"/>
</dbReference>
<dbReference type="RefSeq" id="WP_045097276.1">
    <property type="nucleotide sequence ID" value="NZ_LN614827.1"/>
</dbReference>
<evidence type="ECO:0000313" key="4">
    <source>
        <dbReference type="EMBL" id="CEG59083.1"/>
    </source>
</evidence>
<dbReference type="SUPFAM" id="SSF52047">
    <property type="entry name" value="RNI-like"/>
    <property type="match status" value="1"/>
</dbReference>
<dbReference type="InterPro" id="IPR032675">
    <property type="entry name" value="LRR_dom_sf"/>
</dbReference>
<gene>
    <name evidence="4" type="ORF">LFA_3760</name>
</gene>
<evidence type="ECO:0000256" key="1">
    <source>
        <dbReference type="ARBA" id="ARBA00022468"/>
    </source>
</evidence>
<dbReference type="OrthoDB" id="581240at2"/>
<dbReference type="GO" id="GO:0005829">
    <property type="term" value="C:cytosol"/>
    <property type="evidence" value="ECO:0007669"/>
    <property type="project" value="TreeGrafter"/>
</dbReference>